<gene>
    <name evidence="2" type="ORF">H9847_07595</name>
</gene>
<reference evidence="2" key="1">
    <citation type="journal article" date="2021" name="PeerJ">
        <title>Extensive microbial diversity within the chicken gut microbiome revealed by metagenomics and culture.</title>
        <authorList>
            <person name="Gilroy R."/>
            <person name="Ravi A."/>
            <person name="Getino M."/>
            <person name="Pursley I."/>
            <person name="Horton D.L."/>
            <person name="Alikhan N.F."/>
            <person name="Baker D."/>
            <person name="Gharbi K."/>
            <person name="Hall N."/>
            <person name="Watson M."/>
            <person name="Adriaenssens E.M."/>
            <person name="Foster-Nyarko E."/>
            <person name="Jarju S."/>
            <person name="Secka A."/>
            <person name="Antonio M."/>
            <person name="Oren A."/>
            <person name="Chaudhuri R.R."/>
            <person name="La Ragione R."/>
            <person name="Hildebrand F."/>
            <person name="Pallen M.J."/>
        </authorList>
    </citation>
    <scope>NUCLEOTIDE SEQUENCE</scope>
    <source>
        <strain evidence="2">378</strain>
    </source>
</reference>
<sequence>MSSKMAKNRKKQEQVPDPELEQDLQASALDFETELATTAEKDSPKATKGSRGRGASKKKAAAVVDDDAQVKHRRMRRIPLVLPQIPPEVVKARKEQERAEAWERFNASYKPVRRREEPERKAILPQLTGKELANAAADALFSGVLPEPVGYKETKKEPEVQQEVKTPPAPNKSLFAPSRFSRLNDVLKKHEQAQAAAKAAAAAASEEDELYADYDSIEEIDFGHYSDPDIDKGAPRMDDAFDAENADDYRDRDDDVDTADHEPTSKVRGAKAKAQAKRASKGKKAAKSAHSAQRAQSAKSMPQTKADLATAQHAPEERATAAAAAPAAKGSTAAAQLAASQEAANAEEAQKQAARQSRPSIENALGTAAGTANSADGSYTDEQGNIHTADGTIYAPDGTIYSPDGTTFTPDGTIFKADGTIFTPDGRVYMPDGTVFMPDGTVYQPDAAAAATTEAAGAHNMAYNAGITDDSDADVGTADDDDEGAVTRATLKRHLQERATRTTEQATFGKRVVRNTRQSKGDAANKDTAAMFRNYVKDKI</sequence>
<accession>A0A948X008</accession>
<protein>
    <submittedName>
        <fullName evidence="2">Uncharacterized protein</fullName>
    </submittedName>
</protein>
<reference evidence="2" key="2">
    <citation type="submission" date="2021-04" db="EMBL/GenBank/DDBJ databases">
        <authorList>
            <person name="Gilroy R."/>
        </authorList>
    </citation>
    <scope>NUCLEOTIDE SEQUENCE</scope>
    <source>
        <strain evidence="2">378</strain>
    </source>
</reference>
<feature type="compositionally biased region" description="Polar residues" evidence="1">
    <location>
        <begin position="370"/>
        <end position="386"/>
    </location>
</feature>
<feature type="region of interest" description="Disordered" evidence="1">
    <location>
        <begin position="1"/>
        <end position="70"/>
    </location>
</feature>
<dbReference type="AlphaFoldDB" id="A0A948X008"/>
<feature type="region of interest" description="Disordered" evidence="1">
    <location>
        <begin position="222"/>
        <end position="391"/>
    </location>
</feature>
<feature type="region of interest" description="Disordered" evidence="1">
    <location>
        <begin position="494"/>
        <end position="525"/>
    </location>
</feature>
<dbReference type="Proteomes" id="UP000733611">
    <property type="component" value="Unassembled WGS sequence"/>
</dbReference>
<comment type="caution">
    <text evidence="2">The sequence shown here is derived from an EMBL/GenBank/DDBJ whole genome shotgun (WGS) entry which is preliminary data.</text>
</comment>
<feature type="compositionally biased region" description="Basic residues" evidence="1">
    <location>
        <begin position="1"/>
        <end position="10"/>
    </location>
</feature>
<feature type="compositionally biased region" description="Basic and acidic residues" evidence="1">
    <location>
        <begin position="247"/>
        <end position="265"/>
    </location>
</feature>
<feature type="compositionally biased region" description="Low complexity" evidence="1">
    <location>
        <begin position="320"/>
        <end position="357"/>
    </location>
</feature>
<feature type="compositionally biased region" description="Basic residues" evidence="1">
    <location>
        <begin position="48"/>
        <end position="60"/>
    </location>
</feature>
<evidence type="ECO:0000256" key="1">
    <source>
        <dbReference type="SAM" id="MobiDB-lite"/>
    </source>
</evidence>
<proteinExistence type="predicted"/>
<evidence type="ECO:0000313" key="2">
    <source>
        <dbReference type="EMBL" id="MBU3844709.1"/>
    </source>
</evidence>
<evidence type="ECO:0000313" key="3">
    <source>
        <dbReference type="Proteomes" id="UP000733611"/>
    </source>
</evidence>
<organism evidence="2 3">
    <name type="scientific">Candidatus Anaerobiospirillum pullicola</name>
    <dbReference type="NCBI Taxonomy" id="2838451"/>
    <lineage>
        <taxon>Bacteria</taxon>
        <taxon>Pseudomonadati</taxon>
        <taxon>Pseudomonadota</taxon>
        <taxon>Gammaproteobacteria</taxon>
        <taxon>Aeromonadales</taxon>
        <taxon>Succinivibrionaceae</taxon>
        <taxon>Anaerobiospirillum</taxon>
    </lineage>
</organism>
<feature type="region of interest" description="Disordered" evidence="1">
    <location>
        <begin position="153"/>
        <end position="176"/>
    </location>
</feature>
<feature type="compositionally biased region" description="Basic and acidic residues" evidence="1">
    <location>
        <begin position="222"/>
        <end position="239"/>
    </location>
</feature>
<dbReference type="EMBL" id="JAHLFE010000156">
    <property type="protein sequence ID" value="MBU3844709.1"/>
    <property type="molecule type" value="Genomic_DNA"/>
</dbReference>
<feature type="compositionally biased region" description="Basic residues" evidence="1">
    <location>
        <begin position="268"/>
        <end position="287"/>
    </location>
</feature>
<name>A0A948X008_9GAMM</name>
<feature type="compositionally biased region" description="Low complexity" evidence="1">
    <location>
        <begin position="288"/>
        <end position="300"/>
    </location>
</feature>